<accession>A0ABP9JMI5</accession>
<dbReference type="EMBL" id="BAABIW010000028">
    <property type="protein sequence ID" value="GAA5036157.1"/>
    <property type="molecule type" value="Genomic_DNA"/>
</dbReference>
<evidence type="ECO:0000313" key="2">
    <source>
        <dbReference type="Proteomes" id="UP001500427"/>
    </source>
</evidence>
<organism evidence="1 2">
    <name type="scientific">Terrabacter aeriphilus</name>
    <dbReference type="NCBI Taxonomy" id="515662"/>
    <lineage>
        <taxon>Bacteria</taxon>
        <taxon>Bacillati</taxon>
        <taxon>Actinomycetota</taxon>
        <taxon>Actinomycetes</taxon>
        <taxon>Micrococcales</taxon>
        <taxon>Intrasporangiaceae</taxon>
        <taxon>Terrabacter</taxon>
    </lineage>
</organism>
<proteinExistence type="predicted"/>
<protein>
    <submittedName>
        <fullName evidence="1">Uncharacterized protein</fullName>
    </submittedName>
</protein>
<comment type="caution">
    <text evidence="1">The sequence shown here is derived from an EMBL/GenBank/DDBJ whole genome shotgun (WGS) entry which is preliminary data.</text>
</comment>
<reference evidence="2" key="1">
    <citation type="journal article" date="2019" name="Int. J. Syst. Evol. Microbiol.">
        <title>The Global Catalogue of Microorganisms (GCM) 10K type strain sequencing project: providing services to taxonomists for standard genome sequencing and annotation.</title>
        <authorList>
            <consortium name="The Broad Institute Genomics Platform"/>
            <consortium name="The Broad Institute Genome Sequencing Center for Infectious Disease"/>
            <person name="Wu L."/>
            <person name="Ma J."/>
        </authorList>
    </citation>
    <scope>NUCLEOTIDE SEQUENCE [LARGE SCALE GENOMIC DNA]</scope>
    <source>
        <strain evidence="2">JCM 17687</strain>
    </source>
</reference>
<sequence length="72" mass="7765">MPQCTGSRCDSDVVLATVTREQVPDTATGDLGPAHVGARSLGRLGRRDDLEARRPAAARSVHEAWKERVTLP</sequence>
<dbReference type="Proteomes" id="UP001500427">
    <property type="component" value="Unassembled WGS sequence"/>
</dbReference>
<name>A0ABP9JMI5_9MICO</name>
<evidence type="ECO:0000313" key="1">
    <source>
        <dbReference type="EMBL" id="GAA5036157.1"/>
    </source>
</evidence>
<gene>
    <name evidence="1" type="ORF">GCM10023258_38790</name>
</gene>
<keyword evidence="2" id="KW-1185">Reference proteome</keyword>